<dbReference type="Pfam" id="PF00132">
    <property type="entry name" value="Hexapep"/>
    <property type="match status" value="1"/>
</dbReference>
<dbReference type="SUPFAM" id="SSF51161">
    <property type="entry name" value="Trimeric LpxA-like enzymes"/>
    <property type="match status" value="1"/>
</dbReference>
<dbReference type="PANTHER" id="PTHR42811">
    <property type="entry name" value="SERINE ACETYLTRANSFERASE"/>
    <property type="match status" value="1"/>
</dbReference>
<evidence type="ECO:0000313" key="1">
    <source>
        <dbReference type="EMBL" id="UWN56417.1"/>
    </source>
</evidence>
<sequence length="185" mass="20742">MILSKSDLQRYLELDRRALGIRRAKRPPLTGYRVWKFQVALRKHEYYANTGRSLFGRIMKKFWGAVHEIYGVRLGFSIPINVFGPGLRINHYGLIVVNPKARVGAFCDIHQGVNIGEGFGKDDVPEIGDHVYIGPGAKIYGRIRIADRTAVGANAVVNRSFERPDTTIAGVPARQVADRGNPYEH</sequence>
<dbReference type="Gene3D" id="2.160.10.10">
    <property type="entry name" value="Hexapeptide repeat proteins"/>
    <property type="match status" value="1"/>
</dbReference>
<reference evidence="1" key="1">
    <citation type="journal article" date="2022" name="Cell">
        <title>Design, construction, and in vivo augmentation of a complex gut microbiome.</title>
        <authorList>
            <person name="Cheng A.G."/>
            <person name="Ho P.Y."/>
            <person name="Aranda-Diaz A."/>
            <person name="Jain S."/>
            <person name="Yu F.B."/>
            <person name="Meng X."/>
            <person name="Wang M."/>
            <person name="Iakiviak M."/>
            <person name="Nagashima K."/>
            <person name="Zhao A."/>
            <person name="Murugkar P."/>
            <person name="Patil A."/>
            <person name="Atabakhsh K."/>
            <person name="Weakley A."/>
            <person name="Yan J."/>
            <person name="Brumbaugh A.R."/>
            <person name="Higginbottom S."/>
            <person name="Dimas A."/>
            <person name="Shiver A.L."/>
            <person name="Deutschbauer A."/>
            <person name="Neff N."/>
            <person name="Sonnenburg J.L."/>
            <person name="Huang K.C."/>
            <person name="Fischbach M.A."/>
        </authorList>
    </citation>
    <scope>NUCLEOTIDE SEQUENCE</scope>
    <source>
        <strain evidence="1">AP11</strain>
    </source>
</reference>
<dbReference type="GeneID" id="82891471"/>
<dbReference type="InterPro" id="IPR011004">
    <property type="entry name" value="Trimer_LpxA-like_sf"/>
</dbReference>
<gene>
    <name evidence="1" type="ORF">NQ491_07015</name>
</gene>
<protein>
    <submittedName>
        <fullName evidence="1">Serine acetyltransferase</fullName>
    </submittedName>
</protein>
<keyword evidence="2" id="KW-1185">Reference proteome</keyword>
<dbReference type="Proteomes" id="UP001059295">
    <property type="component" value="Chromosome"/>
</dbReference>
<proteinExistence type="predicted"/>
<dbReference type="RefSeq" id="WP_019246222.1">
    <property type="nucleotide sequence ID" value="NZ_CAPH01000013.1"/>
</dbReference>
<dbReference type="EMBL" id="CP102294">
    <property type="protein sequence ID" value="UWN56417.1"/>
    <property type="molecule type" value="Genomic_DNA"/>
</dbReference>
<accession>A0ABY5UZ93</accession>
<dbReference type="InterPro" id="IPR001451">
    <property type="entry name" value="Hexapep"/>
</dbReference>
<name>A0ABY5UZ93_9BACT</name>
<evidence type="ECO:0000313" key="2">
    <source>
        <dbReference type="Proteomes" id="UP001059295"/>
    </source>
</evidence>
<organism evidence="1 2">
    <name type="scientific">Alistipes ihumii AP11</name>
    <dbReference type="NCBI Taxonomy" id="1211813"/>
    <lineage>
        <taxon>Bacteria</taxon>
        <taxon>Pseudomonadati</taxon>
        <taxon>Bacteroidota</taxon>
        <taxon>Bacteroidia</taxon>
        <taxon>Bacteroidales</taxon>
        <taxon>Rikenellaceae</taxon>
        <taxon>Alistipes</taxon>
    </lineage>
</organism>